<reference evidence="2" key="1">
    <citation type="submission" date="2022-01" db="EMBL/GenBank/DDBJ databases">
        <authorList>
            <person name="Jo J.-H."/>
            <person name="Im W.-T."/>
        </authorList>
    </citation>
    <scope>NUCLEOTIDE SEQUENCE</scope>
    <source>
        <strain evidence="2">XY25</strain>
    </source>
</reference>
<evidence type="ECO:0000313" key="2">
    <source>
        <dbReference type="EMBL" id="MCG2577398.1"/>
    </source>
</evidence>
<proteinExistence type="predicted"/>
<dbReference type="PANTHER" id="PTHR11715">
    <property type="entry name" value="GLYCINE CLEAVAGE SYSTEM H PROTEIN"/>
    <property type="match status" value="1"/>
</dbReference>
<evidence type="ECO:0000256" key="1">
    <source>
        <dbReference type="ARBA" id="ARBA00022823"/>
    </source>
</evidence>
<name>A0ABS9K2M0_9RHOO</name>
<dbReference type="Proteomes" id="UP001165384">
    <property type="component" value="Unassembled WGS sequence"/>
</dbReference>
<dbReference type="PANTHER" id="PTHR11715:SF3">
    <property type="entry name" value="GLYCINE CLEAVAGE SYSTEM H PROTEIN-RELATED"/>
    <property type="match status" value="1"/>
</dbReference>
<dbReference type="Pfam" id="PF01597">
    <property type="entry name" value="GCV_H"/>
    <property type="match status" value="1"/>
</dbReference>
<dbReference type="EMBL" id="JAKLTN010000002">
    <property type="protein sequence ID" value="MCG2577398.1"/>
    <property type="molecule type" value="Genomic_DNA"/>
</dbReference>
<dbReference type="Gene3D" id="2.40.50.100">
    <property type="match status" value="1"/>
</dbReference>
<dbReference type="SUPFAM" id="SSF51230">
    <property type="entry name" value="Single hybrid motif"/>
    <property type="match status" value="1"/>
</dbReference>
<keyword evidence="1" id="KW-0450">Lipoyl</keyword>
<evidence type="ECO:0000313" key="3">
    <source>
        <dbReference type="Proteomes" id="UP001165384"/>
    </source>
</evidence>
<accession>A0ABS9K2M0</accession>
<dbReference type="CDD" id="cd06848">
    <property type="entry name" value="GCS_H"/>
    <property type="match status" value="1"/>
</dbReference>
<protein>
    <submittedName>
        <fullName evidence="2">Glycine cleavage system protein H</fullName>
    </submittedName>
</protein>
<sequence>MAHHPFHGSVPDDRLYCPHHDMWVRVQDDGEVTIGATSFGIFLAGEIIAFTAKPKGAEVAIGKGMGTVECRKTVLAVHAPISFTLLEGNEAAEECPVLVDKQPYAAGWMVRARPTAWDAEKVHLIDAGAYRRHILKIEPEARFD</sequence>
<organism evidence="2 3">
    <name type="scientific">Dechloromonas hankyongensis</name>
    <dbReference type="NCBI Taxonomy" id="2908002"/>
    <lineage>
        <taxon>Bacteria</taxon>
        <taxon>Pseudomonadati</taxon>
        <taxon>Pseudomonadota</taxon>
        <taxon>Betaproteobacteria</taxon>
        <taxon>Rhodocyclales</taxon>
        <taxon>Azonexaceae</taxon>
        <taxon>Dechloromonas</taxon>
    </lineage>
</organism>
<comment type="caution">
    <text evidence="2">The sequence shown here is derived from an EMBL/GenBank/DDBJ whole genome shotgun (WGS) entry which is preliminary data.</text>
</comment>
<dbReference type="InterPro" id="IPR011053">
    <property type="entry name" value="Single_hybrid_motif"/>
</dbReference>
<dbReference type="RefSeq" id="WP_275710437.1">
    <property type="nucleotide sequence ID" value="NZ_JAKLTN010000002.1"/>
</dbReference>
<dbReference type="InterPro" id="IPR033753">
    <property type="entry name" value="GCV_H/Fam206"/>
</dbReference>
<gene>
    <name evidence="2" type="ORF">LZ012_10375</name>
</gene>
<dbReference type="InterPro" id="IPR002930">
    <property type="entry name" value="GCV_H"/>
</dbReference>
<keyword evidence="3" id="KW-1185">Reference proteome</keyword>